<dbReference type="AlphaFoldDB" id="A0A553HPZ8"/>
<evidence type="ECO:0000313" key="1">
    <source>
        <dbReference type="EMBL" id="TRX90031.1"/>
    </source>
</evidence>
<dbReference type="OrthoDB" id="4768535at2759"/>
<sequence>MTTDSPVKQSFNRTELERVTQILSLEVINIGNVLQGTTRNEWDYLWEDVASWIDGGLDDDLDDNLDGDLNEELRRDLKRYKNLYPDIGHGALLAADL</sequence>
<comment type="caution">
    <text evidence="1">The sequence shown here is derived from an EMBL/GenBank/DDBJ whole genome shotgun (WGS) entry which is preliminary data.</text>
</comment>
<reference evidence="2" key="1">
    <citation type="submission" date="2019-06" db="EMBL/GenBank/DDBJ databases">
        <title>Draft genome sequence of the griseofulvin-producing fungus Xylaria cubensis strain G536.</title>
        <authorList>
            <person name="Mead M.E."/>
            <person name="Raja H.A."/>
            <person name="Steenwyk J.L."/>
            <person name="Knowles S.L."/>
            <person name="Oberlies N.H."/>
            <person name="Rokas A."/>
        </authorList>
    </citation>
    <scope>NUCLEOTIDE SEQUENCE [LARGE SCALE GENOMIC DNA]</scope>
    <source>
        <strain evidence="2">G536</strain>
    </source>
</reference>
<gene>
    <name evidence="1" type="ORF">FHL15_009132</name>
</gene>
<proteinExistence type="predicted"/>
<evidence type="ECO:0000313" key="2">
    <source>
        <dbReference type="Proteomes" id="UP000319160"/>
    </source>
</evidence>
<name>A0A553HPZ8_9PEZI</name>
<dbReference type="Proteomes" id="UP000319160">
    <property type="component" value="Unassembled WGS sequence"/>
</dbReference>
<protein>
    <submittedName>
        <fullName evidence="1">Uncharacterized protein</fullName>
    </submittedName>
</protein>
<accession>A0A553HPZ8</accession>
<keyword evidence="2" id="KW-1185">Reference proteome</keyword>
<dbReference type="EMBL" id="VFLP01000060">
    <property type="protein sequence ID" value="TRX90031.1"/>
    <property type="molecule type" value="Genomic_DNA"/>
</dbReference>
<organism evidence="1 2">
    <name type="scientific">Xylaria flabelliformis</name>
    <dbReference type="NCBI Taxonomy" id="2512241"/>
    <lineage>
        <taxon>Eukaryota</taxon>
        <taxon>Fungi</taxon>
        <taxon>Dikarya</taxon>
        <taxon>Ascomycota</taxon>
        <taxon>Pezizomycotina</taxon>
        <taxon>Sordariomycetes</taxon>
        <taxon>Xylariomycetidae</taxon>
        <taxon>Xylariales</taxon>
        <taxon>Xylariaceae</taxon>
        <taxon>Xylaria</taxon>
    </lineage>
</organism>